<dbReference type="KEGG" id="hse:Hsero_3008"/>
<evidence type="ECO:0000313" key="6">
    <source>
        <dbReference type="Proteomes" id="UP000000329"/>
    </source>
</evidence>
<protein>
    <submittedName>
        <fullName evidence="5">AraC family ethanolamine operon transcription regulator protein</fullName>
    </submittedName>
</protein>
<organism evidence="5 6">
    <name type="scientific">Herbaspirillum seropedicae (strain SmR1)</name>
    <dbReference type="NCBI Taxonomy" id="757424"/>
    <lineage>
        <taxon>Bacteria</taxon>
        <taxon>Pseudomonadati</taxon>
        <taxon>Pseudomonadota</taxon>
        <taxon>Betaproteobacteria</taxon>
        <taxon>Burkholderiales</taxon>
        <taxon>Oxalobacteraceae</taxon>
        <taxon>Herbaspirillum</taxon>
    </lineage>
</organism>
<sequence>MVTVKPDDAQPQYFAAPLPVGSFTVYSLDEARLSLKAGQLDLLQMSPGKLNYSLSMSQLGHIQIYRERSDKPLLKRGVNWPGSLVFSFVVQARGRGWLSGRAVDPQASLVADGEALPEIITPAELDLVFIVVDRQWLSERIGDGASRQIAGSARDLRCFAAWHEHALVLRRLFPLLPGQARLGQPSPSIGHCALAPRSSAGGGSLAEDMVLEALLDVLGSVHRVEALRETDHKRLIDQARRLMRGDAPERATMTQVAAHLGVSRRHLQTCFNTSVGIPAIEFVRAERLNQVRKALVEARRAGLEVSIGDIAADWGFWHLSRFAADYRDMFGELPSKTLRPYAPPAARRAAQRITSQNG</sequence>
<dbReference type="STRING" id="757424.Hsero_3008"/>
<keyword evidence="1" id="KW-0805">Transcription regulation</keyword>
<evidence type="ECO:0000259" key="4">
    <source>
        <dbReference type="PROSITE" id="PS01124"/>
    </source>
</evidence>
<evidence type="ECO:0000256" key="3">
    <source>
        <dbReference type="ARBA" id="ARBA00023163"/>
    </source>
</evidence>
<dbReference type="PROSITE" id="PS01124">
    <property type="entry name" value="HTH_ARAC_FAMILY_2"/>
    <property type="match status" value="1"/>
</dbReference>
<dbReference type="InterPro" id="IPR050204">
    <property type="entry name" value="AraC_XylS_family_regulators"/>
</dbReference>
<name>D8J0E0_HERSS</name>
<dbReference type="GO" id="GO:0003700">
    <property type="term" value="F:DNA-binding transcription factor activity"/>
    <property type="evidence" value="ECO:0007669"/>
    <property type="project" value="InterPro"/>
</dbReference>
<evidence type="ECO:0000313" key="5">
    <source>
        <dbReference type="EMBL" id="ADJ64496.1"/>
    </source>
</evidence>
<dbReference type="PANTHER" id="PTHR46796:SF12">
    <property type="entry name" value="HTH-TYPE DNA-BINDING TRANSCRIPTIONAL ACTIVATOR EUTR"/>
    <property type="match status" value="1"/>
</dbReference>
<keyword evidence="3" id="KW-0804">Transcription</keyword>
<proteinExistence type="predicted"/>
<dbReference type="SUPFAM" id="SSF46689">
    <property type="entry name" value="Homeodomain-like"/>
    <property type="match status" value="1"/>
</dbReference>
<keyword evidence="6" id="KW-1185">Reference proteome</keyword>
<gene>
    <name evidence="5" type="primary">eutR</name>
    <name evidence="5" type="ordered locus">Hsero_3008</name>
</gene>
<evidence type="ECO:0000256" key="2">
    <source>
        <dbReference type="ARBA" id="ARBA00023125"/>
    </source>
</evidence>
<dbReference type="Gene3D" id="1.10.10.60">
    <property type="entry name" value="Homeodomain-like"/>
    <property type="match status" value="1"/>
</dbReference>
<dbReference type="PANTHER" id="PTHR46796">
    <property type="entry name" value="HTH-TYPE TRANSCRIPTIONAL ACTIVATOR RHAS-RELATED"/>
    <property type="match status" value="1"/>
</dbReference>
<dbReference type="AlphaFoldDB" id="D8J0E0"/>
<accession>D8J0E0</accession>
<dbReference type="eggNOG" id="COG2207">
    <property type="taxonomic scope" value="Bacteria"/>
</dbReference>
<feature type="domain" description="HTH araC/xylS-type" evidence="4">
    <location>
        <begin position="237"/>
        <end position="340"/>
    </location>
</feature>
<evidence type="ECO:0000256" key="1">
    <source>
        <dbReference type="ARBA" id="ARBA00023015"/>
    </source>
</evidence>
<dbReference type="Proteomes" id="UP000000329">
    <property type="component" value="Chromosome"/>
</dbReference>
<dbReference type="GO" id="GO:0043565">
    <property type="term" value="F:sequence-specific DNA binding"/>
    <property type="evidence" value="ECO:0007669"/>
    <property type="project" value="InterPro"/>
</dbReference>
<dbReference type="InterPro" id="IPR018062">
    <property type="entry name" value="HTH_AraC-typ_CS"/>
</dbReference>
<dbReference type="OrthoDB" id="9146493at2"/>
<reference evidence="5 6" key="1">
    <citation type="submission" date="2010-04" db="EMBL/GenBank/DDBJ databases">
        <title>The genome of Herbaspirillum seropedicae SmR1, an endophytic, nitrogen-fixing, plant-growth promoting beta-Proteobacteria.</title>
        <authorList>
            <person name="Pedrosa F.O."/>
            <person name="Monteiro R.A."/>
            <person name="Wassem R."/>
            <person name="Cruz L.M."/>
            <person name="Ayub R.A."/>
            <person name="Colauto N.B."/>
            <person name="Fernandez M.A."/>
            <person name="Fungaro M.H.P."/>
            <person name="Grisard E.C."/>
            <person name="Hungria M."/>
            <person name="Madeira H.M.F."/>
            <person name="Nodari R.O."/>
            <person name="Osaku C.A."/>
            <person name="Petzl-Erler M.L."/>
            <person name="Terenzi H."/>
            <person name="Vieira L.G.E."/>
            <person name="Almeida M.I.M."/>
            <person name="Alves L.R."/>
            <person name="Arantes O.M.N."/>
            <person name="Balsanelli E."/>
            <person name="Barcellos F.G."/>
            <person name="Baura V.A."/>
            <person name="Binde D.R."/>
            <person name="Campo R.J."/>
            <person name="Chubatsu L.S."/>
            <person name="Chueire L.M.O."/>
            <person name="Ciferri R.R."/>
            <person name="Correa L.C."/>
            <person name="da Conceicao Silva J.L."/>
            <person name="Dabul A.N.G."/>
            <person name="Dambros B.P."/>
            <person name="Faoro H."/>
            <person name="Favetti A."/>
            <person name="Friedermann G."/>
            <person name="Furlaneto M.C."/>
            <person name="Gasques L.S."/>
            <person name="Gimenes C.C.T."/>
            <person name="Gioppo N.M.R."/>
            <person name="Glienke-Blanco C."/>
            <person name="Godoy L.P."/>
            <person name="Guerra M.P."/>
            <person name="Karp S."/>
            <person name="Kava-Cordeiro V."/>
            <person name="Margarido V.P."/>
            <person name="Mathioni S.M."/>
            <person name="Menck-Soares M.A."/>
            <person name="Murace N.K."/>
            <person name="Nicolas M.F."/>
            <person name="Oliveira C.E.C."/>
            <person name="Pagnan N.A.B."/>
            <person name="Pamphile J.A."/>
            <person name="Patussi E.V."/>
            <person name="Pereira L.F.P."/>
            <person name="Pereira-Ferrari L."/>
            <person name="Pinto F.G.S."/>
            <person name="Precoma C."/>
            <person name="Prioli A.J."/>
            <person name="Prioli S.M.A.P."/>
            <person name="Raittz R.T."/>
            <person name="Ramos H.J.O."/>
            <person name="Ribeiro E.M.S.F."/>
            <person name="Rigo L.U."/>
            <person name="Rocha C.L.M.S.C."/>
            <person name="Rocha S.N."/>
            <person name="Santos K."/>
            <person name="Satori D."/>
            <person name="Silva A.G."/>
            <person name="Simao R.C.G."/>
            <person name="Soares M.A.M."/>
            <person name="Souza E.M."/>
            <person name="Steffens M.B.R."/>
            <person name="Steindel M."/>
            <person name="Tadra-Sfeir M.Z."/>
            <person name="Takahashi E.K."/>
            <person name="Torres R.A."/>
            <person name="Valle J.S."/>
            <person name="Vernal J.I."/>
            <person name="Vilas-Boas L.A."/>
            <person name="Watanabe M.A.E."/>
            <person name="Weiss V.A."/>
            <person name="Yates M.A."/>
            <person name="Souza E.M."/>
        </authorList>
    </citation>
    <scope>NUCLEOTIDE SEQUENCE [LARGE SCALE GENOMIC DNA]</scope>
    <source>
        <strain evidence="5 6">SmR1</strain>
    </source>
</reference>
<dbReference type="InterPro" id="IPR009057">
    <property type="entry name" value="Homeodomain-like_sf"/>
</dbReference>
<dbReference type="PROSITE" id="PS00041">
    <property type="entry name" value="HTH_ARAC_FAMILY_1"/>
    <property type="match status" value="1"/>
</dbReference>
<dbReference type="HOGENOM" id="CLU_047930_2_0_4"/>
<dbReference type="EMBL" id="CP002039">
    <property type="protein sequence ID" value="ADJ64496.1"/>
    <property type="molecule type" value="Genomic_DNA"/>
</dbReference>
<dbReference type="SMART" id="SM00342">
    <property type="entry name" value="HTH_ARAC"/>
    <property type="match status" value="1"/>
</dbReference>
<keyword evidence="2" id="KW-0238">DNA-binding</keyword>
<dbReference type="Pfam" id="PF12833">
    <property type="entry name" value="HTH_18"/>
    <property type="match status" value="1"/>
</dbReference>
<dbReference type="InterPro" id="IPR018060">
    <property type="entry name" value="HTH_AraC"/>
</dbReference>